<dbReference type="InterPro" id="IPR050109">
    <property type="entry name" value="HTH-type_TetR-like_transc_reg"/>
</dbReference>
<evidence type="ECO:0000313" key="6">
    <source>
        <dbReference type="EMBL" id="MXP23561.1"/>
    </source>
</evidence>
<dbReference type="GO" id="GO:0003700">
    <property type="term" value="F:DNA-binding transcription factor activity"/>
    <property type="evidence" value="ECO:0007669"/>
    <property type="project" value="TreeGrafter"/>
</dbReference>
<dbReference type="InterPro" id="IPR011075">
    <property type="entry name" value="TetR_C"/>
</dbReference>
<organism evidence="6 7">
    <name type="scientific">Gordonia mangrovi</name>
    <dbReference type="NCBI Taxonomy" id="2665643"/>
    <lineage>
        <taxon>Bacteria</taxon>
        <taxon>Bacillati</taxon>
        <taxon>Actinomycetota</taxon>
        <taxon>Actinomycetes</taxon>
        <taxon>Mycobacteriales</taxon>
        <taxon>Gordoniaceae</taxon>
        <taxon>Gordonia</taxon>
    </lineage>
</organism>
<reference evidence="6 7" key="1">
    <citation type="submission" date="2019-11" db="EMBL/GenBank/DDBJ databases">
        <title>Gordonia sp. nov., a novel actinobacterium isolated from mangrove soil in Hainan.</title>
        <authorList>
            <person name="Huang X."/>
            <person name="Xie Y."/>
            <person name="Chu X."/>
            <person name="Xiao K."/>
        </authorList>
    </citation>
    <scope>NUCLEOTIDE SEQUENCE [LARGE SCALE GENOMIC DNA]</scope>
    <source>
        <strain evidence="6 7">HNM0687</strain>
    </source>
</reference>
<keyword evidence="7" id="KW-1185">Reference proteome</keyword>
<dbReference type="Pfam" id="PF00440">
    <property type="entry name" value="TetR_N"/>
    <property type="match status" value="1"/>
</dbReference>
<dbReference type="InterPro" id="IPR036271">
    <property type="entry name" value="Tet_transcr_reg_TetR-rel_C_sf"/>
</dbReference>
<dbReference type="RefSeq" id="WP_160903761.1">
    <property type="nucleotide sequence ID" value="NZ_CP102850.1"/>
</dbReference>
<dbReference type="AlphaFoldDB" id="A0A6L7GX06"/>
<dbReference type="SUPFAM" id="SSF46689">
    <property type="entry name" value="Homeodomain-like"/>
    <property type="match status" value="1"/>
</dbReference>
<dbReference type="Gene3D" id="1.10.357.10">
    <property type="entry name" value="Tetracycline Repressor, domain 2"/>
    <property type="match status" value="1"/>
</dbReference>
<dbReference type="EMBL" id="WMBR01000006">
    <property type="protein sequence ID" value="MXP23561.1"/>
    <property type="molecule type" value="Genomic_DNA"/>
</dbReference>
<keyword evidence="1" id="KW-0805">Transcription regulation</keyword>
<evidence type="ECO:0000259" key="5">
    <source>
        <dbReference type="PROSITE" id="PS50977"/>
    </source>
</evidence>
<dbReference type="PANTHER" id="PTHR30055:SF234">
    <property type="entry name" value="HTH-TYPE TRANSCRIPTIONAL REGULATOR BETI"/>
    <property type="match status" value="1"/>
</dbReference>
<name>A0A6L7GX06_9ACTN</name>
<evidence type="ECO:0000256" key="4">
    <source>
        <dbReference type="PROSITE-ProRule" id="PRU00335"/>
    </source>
</evidence>
<dbReference type="GO" id="GO:0000976">
    <property type="term" value="F:transcription cis-regulatory region binding"/>
    <property type="evidence" value="ECO:0007669"/>
    <property type="project" value="TreeGrafter"/>
</dbReference>
<dbReference type="PRINTS" id="PR00455">
    <property type="entry name" value="HTHTETR"/>
</dbReference>
<evidence type="ECO:0000256" key="3">
    <source>
        <dbReference type="ARBA" id="ARBA00023163"/>
    </source>
</evidence>
<dbReference type="Proteomes" id="UP000475545">
    <property type="component" value="Unassembled WGS sequence"/>
</dbReference>
<sequence length="206" mass="21757">MNAPGRGSREAGKATRQALLRAAADVFAEHGETASVAQICAGAGTHPNQVTYYFGSKDQLFVEVACGAVLRAGRAAEEAAATATTVGEYTHVLISTLLGERARDVELFTTAMSMASRRADLRPQIADALAVLHDRGAEALMRTLVRTGWELRAPIDVEAKAFWSAIFGLVIQQAAAGDQLGSGLEDAVAIVFTNLQIPKQVLAHAI</sequence>
<proteinExistence type="predicted"/>
<protein>
    <submittedName>
        <fullName evidence="6">TetR family transcriptional regulator</fullName>
    </submittedName>
</protein>
<dbReference type="PROSITE" id="PS50977">
    <property type="entry name" value="HTH_TETR_2"/>
    <property type="match status" value="1"/>
</dbReference>
<accession>A0A6L7GX06</accession>
<feature type="domain" description="HTH tetR-type" evidence="5">
    <location>
        <begin position="13"/>
        <end position="72"/>
    </location>
</feature>
<feature type="DNA-binding region" description="H-T-H motif" evidence="4">
    <location>
        <begin position="35"/>
        <end position="54"/>
    </location>
</feature>
<dbReference type="Pfam" id="PF16914">
    <property type="entry name" value="TetR_C_12"/>
    <property type="match status" value="1"/>
</dbReference>
<keyword evidence="3" id="KW-0804">Transcription</keyword>
<gene>
    <name evidence="6" type="ORF">GIY30_19665</name>
</gene>
<dbReference type="PANTHER" id="PTHR30055">
    <property type="entry name" value="HTH-TYPE TRANSCRIPTIONAL REGULATOR RUTR"/>
    <property type="match status" value="1"/>
</dbReference>
<dbReference type="SUPFAM" id="SSF48498">
    <property type="entry name" value="Tetracyclin repressor-like, C-terminal domain"/>
    <property type="match status" value="1"/>
</dbReference>
<keyword evidence="2 4" id="KW-0238">DNA-binding</keyword>
<evidence type="ECO:0000313" key="7">
    <source>
        <dbReference type="Proteomes" id="UP000475545"/>
    </source>
</evidence>
<evidence type="ECO:0000256" key="2">
    <source>
        <dbReference type="ARBA" id="ARBA00023125"/>
    </source>
</evidence>
<evidence type="ECO:0000256" key="1">
    <source>
        <dbReference type="ARBA" id="ARBA00023015"/>
    </source>
</evidence>
<dbReference type="InterPro" id="IPR009057">
    <property type="entry name" value="Homeodomain-like_sf"/>
</dbReference>
<dbReference type="InterPro" id="IPR001647">
    <property type="entry name" value="HTH_TetR"/>
</dbReference>
<comment type="caution">
    <text evidence="6">The sequence shown here is derived from an EMBL/GenBank/DDBJ whole genome shotgun (WGS) entry which is preliminary data.</text>
</comment>